<evidence type="ECO:0000256" key="7">
    <source>
        <dbReference type="HAMAP-Rule" id="MF_00001"/>
    </source>
</evidence>
<dbReference type="Gene3D" id="3.40.50.1370">
    <property type="entry name" value="Aspartate/ornithine carbamoyltransferase"/>
    <property type="match status" value="2"/>
</dbReference>
<gene>
    <name evidence="7" type="primary">pyrB</name>
    <name evidence="10" type="ORF">FD19_GL000471</name>
</gene>
<dbReference type="Pfam" id="PF02729">
    <property type="entry name" value="OTCace_N"/>
    <property type="match status" value="1"/>
</dbReference>
<dbReference type="GO" id="GO:0016597">
    <property type="term" value="F:amino acid binding"/>
    <property type="evidence" value="ECO:0007669"/>
    <property type="project" value="InterPro"/>
</dbReference>
<dbReference type="Pfam" id="PF00185">
    <property type="entry name" value="OTCace"/>
    <property type="match status" value="1"/>
</dbReference>
<comment type="catalytic activity">
    <reaction evidence="6 7">
        <text>carbamoyl phosphate + L-aspartate = N-carbamoyl-L-aspartate + phosphate + H(+)</text>
        <dbReference type="Rhea" id="RHEA:20013"/>
        <dbReference type="ChEBI" id="CHEBI:15378"/>
        <dbReference type="ChEBI" id="CHEBI:29991"/>
        <dbReference type="ChEBI" id="CHEBI:32814"/>
        <dbReference type="ChEBI" id="CHEBI:43474"/>
        <dbReference type="ChEBI" id="CHEBI:58228"/>
        <dbReference type="EC" id="2.1.3.2"/>
    </reaction>
</comment>
<comment type="caution">
    <text evidence="10">The sequence shown here is derived from an EMBL/GenBank/DDBJ whole genome shotgun (WGS) entry which is preliminary data.</text>
</comment>
<organism evidence="10 11">
    <name type="scientific">Lacticaseibacillus thailandensis DSM 22698 = JCM 13996</name>
    <dbReference type="NCBI Taxonomy" id="1423810"/>
    <lineage>
        <taxon>Bacteria</taxon>
        <taxon>Bacillati</taxon>
        <taxon>Bacillota</taxon>
        <taxon>Bacilli</taxon>
        <taxon>Lactobacillales</taxon>
        <taxon>Lactobacillaceae</taxon>
        <taxon>Lacticaseibacillus</taxon>
    </lineage>
</organism>
<dbReference type="NCBIfam" id="TIGR00670">
    <property type="entry name" value="asp_carb_tr"/>
    <property type="match status" value="1"/>
</dbReference>
<evidence type="ECO:0000259" key="9">
    <source>
        <dbReference type="Pfam" id="PF02729"/>
    </source>
</evidence>
<dbReference type="PRINTS" id="PR00101">
    <property type="entry name" value="ATCASE"/>
</dbReference>
<dbReference type="FunFam" id="3.40.50.1370:FF:000011">
    <property type="entry name" value="Aspartate carbamoyltransferase"/>
    <property type="match status" value="1"/>
</dbReference>
<keyword evidence="11" id="KW-1185">Reference proteome</keyword>
<comment type="subunit">
    <text evidence="7">Heterododecamer (2C3:3R2) of six catalytic PyrB chains organized as two trimers (C3), and six regulatory PyrI chains organized as three dimers (R2).</text>
</comment>
<evidence type="ECO:0000313" key="10">
    <source>
        <dbReference type="EMBL" id="KRM88180.1"/>
    </source>
</evidence>
<dbReference type="GO" id="GO:0006207">
    <property type="term" value="P:'de novo' pyrimidine nucleobase biosynthetic process"/>
    <property type="evidence" value="ECO:0007669"/>
    <property type="project" value="InterPro"/>
</dbReference>
<evidence type="ECO:0000256" key="3">
    <source>
        <dbReference type="ARBA" id="ARBA00022679"/>
    </source>
</evidence>
<evidence type="ECO:0000313" key="11">
    <source>
        <dbReference type="Proteomes" id="UP000051789"/>
    </source>
</evidence>
<feature type="binding site" evidence="7">
    <location>
        <position position="137"/>
    </location>
    <ligand>
        <name>carbamoyl phosphate</name>
        <dbReference type="ChEBI" id="CHEBI:58228"/>
    </ligand>
</feature>
<dbReference type="InterPro" id="IPR006132">
    <property type="entry name" value="Asp/Orn_carbamoyltranf_P-bd"/>
</dbReference>
<keyword evidence="4 7" id="KW-0665">Pyrimidine biosynthesis</keyword>
<accession>A0A0R2CDW2</accession>
<evidence type="ECO:0000256" key="1">
    <source>
        <dbReference type="ARBA" id="ARBA00004852"/>
    </source>
</evidence>
<dbReference type="STRING" id="1423810.FD19_GL000471"/>
<dbReference type="UniPathway" id="UPA00070">
    <property type="reaction ID" value="UER00116"/>
</dbReference>
<evidence type="ECO:0000256" key="6">
    <source>
        <dbReference type="ARBA" id="ARBA00048859"/>
    </source>
</evidence>
<dbReference type="InterPro" id="IPR006131">
    <property type="entry name" value="Asp_carbamoyltransf_Asp/Orn-bd"/>
</dbReference>
<dbReference type="InterPro" id="IPR006130">
    <property type="entry name" value="Asp/Orn_carbamoylTrfase"/>
</dbReference>
<keyword evidence="3 7" id="KW-0808">Transferase</keyword>
<dbReference type="SUPFAM" id="SSF53671">
    <property type="entry name" value="Aspartate/ornithine carbamoyltransferase"/>
    <property type="match status" value="1"/>
</dbReference>
<reference evidence="10 11" key="1">
    <citation type="journal article" date="2015" name="Genome Announc.">
        <title>Expanding the biotechnology potential of lactobacilli through comparative genomics of 213 strains and associated genera.</title>
        <authorList>
            <person name="Sun Z."/>
            <person name="Harris H.M."/>
            <person name="McCann A."/>
            <person name="Guo C."/>
            <person name="Argimon S."/>
            <person name="Zhang W."/>
            <person name="Yang X."/>
            <person name="Jeffery I.B."/>
            <person name="Cooney J.C."/>
            <person name="Kagawa T.F."/>
            <person name="Liu W."/>
            <person name="Song Y."/>
            <person name="Salvetti E."/>
            <person name="Wrobel A."/>
            <person name="Rasinkangas P."/>
            <person name="Parkhill J."/>
            <person name="Rea M.C."/>
            <person name="O'Sullivan O."/>
            <person name="Ritari J."/>
            <person name="Douillard F.P."/>
            <person name="Paul Ross R."/>
            <person name="Yang R."/>
            <person name="Briner A.E."/>
            <person name="Felis G.E."/>
            <person name="de Vos W.M."/>
            <person name="Barrangou R."/>
            <person name="Klaenhammer T.R."/>
            <person name="Caufield P.W."/>
            <person name="Cui Y."/>
            <person name="Zhang H."/>
            <person name="O'Toole P.W."/>
        </authorList>
    </citation>
    <scope>NUCLEOTIDE SEQUENCE [LARGE SCALE GENOMIC DNA]</scope>
    <source>
        <strain evidence="10 11">DSM 22698</strain>
    </source>
</reference>
<comment type="function">
    <text evidence="5 7">Catalyzes the condensation of carbamoyl phosphate and aspartate to form carbamoyl aspartate and inorganic phosphate, the committed step in the de novo pyrimidine nucleotide biosynthesis pathway.</text>
</comment>
<dbReference type="PANTHER" id="PTHR45753:SF6">
    <property type="entry name" value="ASPARTATE CARBAMOYLTRANSFERASE"/>
    <property type="match status" value="1"/>
</dbReference>
<evidence type="ECO:0000259" key="8">
    <source>
        <dbReference type="Pfam" id="PF00185"/>
    </source>
</evidence>
<dbReference type="NCBIfam" id="NF002032">
    <property type="entry name" value="PRK00856.1"/>
    <property type="match status" value="1"/>
</dbReference>
<evidence type="ECO:0000256" key="5">
    <source>
        <dbReference type="ARBA" id="ARBA00043884"/>
    </source>
</evidence>
<dbReference type="PROSITE" id="PS00097">
    <property type="entry name" value="CARBAMOYLTRANSFERASE"/>
    <property type="match status" value="1"/>
</dbReference>
<dbReference type="RefSeq" id="WP_056969026.1">
    <property type="nucleotide sequence ID" value="NZ_AYZK01000001.1"/>
</dbReference>
<dbReference type="AlphaFoldDB" id="A0A0R2CDW2"/>
<feature type="binding site" evidence="7">
    <location>
        <position position="82"/>
    </location>
    <ligand>
        <name>L-aspartate</name>
        <dbReference type="ChEBI" id="CHEBI:29991"/>
    </ligand>
</feature>
<dbReference type="GO" id="GO:0044205">
    <property type="term" value="P:'de novo' UMP biosynthetic process"/>
    <property type="evidence" value="ECO:0007669"/>
    <property type="project" value="UniProtKB-UniRule"/>
</dbReference>
<feature type="binding site" evidence="7">
    <location>
        <position position="54"/>
    </location>
    <ligand>
        <name>carbamoyl phosphate</name>
        <dbReference type="ChEBI" id="CHEBI:58228"/>
    </ligand>
</feature>
<evidence type="ECO:0000256" key="2">
    <source>
        <dbReference type="ARBA" id="ARBA00008896"/>
    </source>
</evidence>
<dbReference type="GO" id="GO:0004070">
    <property type="term" value="F:aspartate carbamoyltransferase activity"/>
    <property type="evidence" value="ECO:0007669"/>
    <property type="project" value="UniProtKB-UniRule"/>
</dbReference>
<dbReference type="PRINTS" id="PR00100">
    <property type="entry name" value="AOTCASE"/>
</dbReference>
<dbReference type="Proteomes" id="UP000051789">
    <property type="component" value="Unassembled WGS sequence"/>
</dbReference>
<feature type="binding site" evidence="7">
    <location>
        <position position="55"/>
    </location>
    <ligand>
        <name>carbamoyl phosphate</name>
        <dbReference type="ChEBI" id="CHEBI:58228"/>
    </ligand>
</feature>
<comment type="similarity">
    <text evidence="2 7">Belongs to the aspartate/ornithine carbamoyltransferase superfamily. ATCase family.</text>
</comment>
<feature type="binding site" evidence="7">
    <location>
        <position position="259"/>
    </location>
    <ligand>
        <name>carbamoyl phosphate</name>
        <dbReference type="ChEBI" id="CHEBI:58228"/>
    </ligand>
</feature>
<feature type="binding site" evidence="7">
    <location>
        <position position="219"/>
    </location>
    <ligand>
        <name>L-aspartate</name>
        <dbReference type="ChEBI" id="CHEBI:29991"/>
    </ligand>
</feature>
<dbReference type="EMBL" id="AYZK01000001">
    <property type="protein sequence ID" value="KRM88180.1"/>
    <property type="molecule type" value="Genomic_DNA"/>
</dbReference>
<comment type="pathway">
    <text evidence="1 7">Pyrimidine metabolism; UMP biosynthesis via de novo pathway; (S)-dihydroorotate from bicarbonate: step 2/3.</text>
</comment>
<feature type="binding site" evidence="7">
    <location>
        <position position="104"/>
    </location>
    <ligand>
        <name>carbamoyl phosphate</name>
        <dbReference type="ChEBI" id="CHEBI:58228"/>
    </ligand>
</feature>
<sequence length="308" mass="34055">MMMTQQRDFTSMVDVTPDEVHALIARAEAYKAGAQLHLTQPVYVVNAFFEHSTRTHTSFEMAETKLGLTQLAFNPAASSVSKGESLHDTLLTMAALGVNLAVIRHPEDQYYAPLLAAGDLDLALINAGDGSGEHPSQSMLDLMTISEEFGYFDGLRVVICGDIAHSRVARSNAEILQRLGAQVFFAGPAEWYDHQFDRLGTWVDLDSILPTVDVVMLLRIQRERHDTNDLSGAAYHEHYGLTLSRAQLMQPHAIIMHPGPVNRDVELASELVEGPQSRYVQQMQNGVFMRMAMIEAVLRANHLGGLEA</sequence>
<dbReference type="GO" id="GO:0006520">
    <property type="term" value="P:amino acid metabolic process"/>
    <property type="evidence" value="ECO:0007669"/>
    <property type="project" value="InterPro"/>
</dbReference>
<name>A0A0R2CDW2_9LACO</name>
<feature type="binding site" evidence="7">
    <location>
        <position position="134"/>
    </location>
    <ligand>
        <name>carbamoyl phosphate</name>
        <dbReference type="ChEBI" id="CHEBI:58228"/>
    </ligand>
</feature>
<dbReference type="GO" id="GO:0005829">
    <property type="term" value="C:cytosol"/>
    <property type="evidence" value="ECO:0007669"/>
    <property type="project" value="TreeGrafter"/>
</dbReference>
<dbReference type="InterPro" id="IPR002082">
    <property type="entry name" value="Asp_carbamoyltransf"/>
</dbReference>
<dbReference type="PANTHER" id="PTHR45753">
    <property type="entry name" value="ORNITHINE CARBAMOYLTRANSFERASE, MITOCHONDRIAL"/>
    <property type="match status" value="1"/>
</dbReference>
<dbReference type="InterPro" id="IPR036901">
    <property type="entry name" value="Asp/Orn_carbamoylTrfase_sf"/>
</dbReference>
<dbReference type="EC" id="2.1.3.2" evidence="7"/>
<protein>
    <recommendedName>
        <fullName evidence="7">Aspartate carbamoyltransferase</fullName>
        <ecNumber evidence="7">2.1.3.2</ecNumber>
    </recommendedName>
    <alternativeName>
        <fullName evidence="7">Aspartate transcarbamylase</fullName>
        <shortName evidence="7">ATCase</shortName>
    </alternativeName>
</protein>
<dbReference type="PATRIC" id="fig|1423810.4.peg.481"/>
<dbReference type="HAMAP" id="MF_00001">
    <property type="entry name" value="Asp_carb_tr"/>
    <property type="match status" value="1"/>
</dbReference>
<feature type="domain" description="Aspartate/ornithine carbamoyltransferase Asp/Orn-binding" evidence="8">
    <location>
        <begin position="153"/>
        <end position="295"/>
    </location>
</feature>
<feature type="binding site" evidence="7">
    <location>
        <position position="260"/>
    </location>
    <ligand>
        <name>carbamoyl phosphate</name>
        <dbReference type="ChEBI" id="CHEBI:58228"/>
    </ligand>
</feature>
<feature type="binding site" evidence="7">
    <location>
        <position position="167"/>
    </location>
    <ligand>
        <name>L-aspartate</name>
        <dbReference type="ChEBI" id="CHEBI:29991"/>
    </ligand>
</feature>
<proteinExistence type="inferred from homology"/>
<feature type="domain" description="Aspartate/ornithine carbamoyltransferase carbamoyl-P binding" evidence="9">
    <location>
        <begin position="7"/>
        <end position="147"/>
    </location>
</feature>
<evidence type="ECO:0000256" key="4">
    <source>
        <dbReference type="ARBA" id="ARBA00022975"/>
    </source>
</evidence>